<proteinExistence type="predicted"/>
<evidence type="ECO:0000313" key="3">
    <source>
        <dbReference type="Proteomes" id="UP000011602"/>
    </source>
</evidence>
<keyword evidence="1" id="KW-1133">Transmembrane helix</keyword>
<evidence type="ECO:0000313" key="2">
    <source>
        <dbReference type="EMBL" id="ELY61210.1"/>
    </source>
</evidence>
<comment type="caution">
    <text evidence="2">The sequence shown here is derived from an EMBL/GenBank/DDBJ whole genome shotgun (WGS) entry which is preliminary data.</text>
</comment>
<keyword evidence="1" id="KW-0812">Transmembrane</keyword>
<evidence type="ECO:0000256" key="1">
    <source>
        <dbReference type="SAM" id="Phobius"/>
    </source>
</evidence>
<dbReference type="RefSeq" id="WP_007257873.1">
    <property type="nucleotide sequence ID" value="NZ_AOHZ01000014.1"/>
</dbReference>
<gene>
    <name evidence="2" type="ORF">C493_02813</name>
</gene>
<protein>
    <submittedName>
        <fullName evidence="2">Uncharacterized protein</fullName>
    </submittedName>
</protein>
<dbReference type="AlphaFoldDB" id="L9XHL7"/>
<keyword evidence="1" id="KW-0472">Membrane</keyword>
<dbReference type="Proteomes" id="UP000011602">
    <property type="component" value="Unassembled WGS sequence"/>
</dbReference>
<accession>L9XHL7</accession>
<feature type="transmembrane region" description="Helical" evidence="1">
    <location>
        <begin position="20"/>
        <end position="43"/>
    </location>
</feature>
<sequence length="68" mass="7178">MTTSQTDWVATLGVPFGLLVLGYGYLFSDVLLAIIALTLLAICRILYRIEAALDGDDGGDDSDGVLEG</sequence>
<dbReference type="EMBL" id="AOHZ01000014">
    <property type="protein sequence ID" value="ELY61210.1"/>
    <property type="molecule type" value="Genomic_DNA"/>
</dbReference>
<reference evidence="2 3" key="1">
    <citation type="journal article" date="2014" name="PLoS Genet.">
        <title>Phylogenetically driven sequencing of extremely halophilic archaea reveals strategies for static and dynamic osmo-response.</title>
        <authorList>
            <person name="Becker E.A."/>
            <person name="Seitzer P.M."/>
            <person name="Tritt A."/>
            <person name="Larsen D."/>
            <person name="Krusor M."/>
            <person name="Yao A.I."/>
            <person name="Wu D."/>
            <person name="Madern D."/>
            <person name="Eisen J.A."/>
            <person name="Darling A.E."/>
            <person name="Facciotti M.T."/>
        </authorList>
    </citation>
    <scope>NUCLEOTIDE SEQUENCE [LARGE SCALE GENOMIC DNA]</scope>
    <source>
        <strain evidence="2 3">JCM 12255</strain>
    </source>
</reference>
<keyword evidence="3" id="KW-1185">Reference proteome</keyword>
<name>L9XHL7_9EURY</name>
<organism evidence="2 3">
    <name type="scientific">Natronolimnohabitans innermongolicus JCM 12255</name>
    <dbReference type="NCBI Taxonomy" id="1227499"/>
    <lineage>
        <taxon>Archaea</taxon>
        <taxon>Methanobacteriati</taxon>
        <taxon>Methanobacteriota</taxon>
        <taxon>Stenosarchaea group</taxon>
        <taxon>Halobacteria</taxon>
        <taxon>Halobacteriales</taxon>
        <taxon>Natrialbaceae</taxon>
        <taxon>Natronolimnohabitans</taxon>
    </lineage>
</organism>